<evidence type="ECO:0000313" key="2">
    <source>
        <dbReference type="Proteomes" id="UP001224890"/>
    </source>
</evidence>
<gene>
    <name evidence="1" type="ORF">BDP55DRAFT_225695</name>
</gene>
<dbReference type="EMBL" id="JAHMHR010000031">
    <property type="protein sequence ID" value="KAK1673475.1"/>
    <property type="molecule type" value="Genomic_DNA"/>
</dbReference>
<dbReference type="Proteomes" id="UP001224890">
    <property type="component" value="Unassembled WGS sequence"/>
</dbReference>
<protein>
    <submittedName>
        <fullName evidence="1">Uncharacterized protein</fullName>
    </submittedName>
</protein>
<sequence length="133" mass="14644">MPVTAVSSFEPLSERLFSSISFDENLHTASPTATSKDISIRPCLPDQALSPLLSPFEPPQHPWCLGTFGRAGALKYAAHAGLARMAWHRVASHQPSTLIKGPKLKSMWPLQLEAHRGRTISHRTPDWLVAVID</sequence>
<evidence type="ECO:0000313" key="1">
    <source>
        <dbReference type="EMBL" id="KAK1673475.1"/>
    </source>
</evidence>
<comment type="caution">
    <text evidence="1">The sequence shown here is derived from an EMBL/GenBank/DDBJ whole genome shotgun (WGS) entry which is preliminary data.</text>
</comment>
<reference evidence="1" key="1">
    <citation type="submission" date="2021-06" db="EMBL/GenBank/DDBJ databases">
        <title>Comparative genomics, transcriptomics and evolutionary studies reveal genomic signatures of adaptation to plant cell wall in hemibiotrophic fungi.</title>
        <authorList>
            <consortium name="DOE Joint Genome Institute"/>
            <person name="Baroncelli R."/>
            <person name="Diaz J.F."/>
            <person name="Benocci T."/>
            <person name="Peng M."/>
            <person name="Battaglia E."/>
            <person name="Haridas S."/>
            <person name="Andreopoulos W."/>
            <person name="Labutti K."/>
            <person name="Pangilinan J."/>
            <person name="Floch G.L."/>
            <person name="Makela M.R."/>
            <person name="Henrissat B."/>
            <person name="Grigoriev I.V."/>
            <person name="Crouch J.A."/>
            <person name="De Vries R.P."/>
            <person name="Sukno S.A."/>
            <person name="Thon M.R."/>
        </authorList>
    </citation>
    <scope>NUCLEOTIDE SEQUENCE</scope>
    <source>
        <strain evidence="1">CBS 193.32</strain>
    </source>
</reference>
<organism evidence="1 2">
    <name type="scientific">Colletotrichum godetiae</name>
    <dbReference type="NCBI Taxonomy" id="1209918"/>
    <lineage>
        <taxon>Eukaryota</taxon>
        <taxon>Fungi</taxon>
        <taxon>Dikarya</taxon>
        <taxon>Ascomycota</taxon>
        <taxon>Pezizomycotina</taxon>
        <taxon>Sordariomycetes</taxon>
        <taxon>Hypocreomycetidae</taxon>
        <taxon>Glomerellales</taxon>
        <taxon>Glomerellaceae</taxon>
        <taxon>Colletotrichum</taxon>
        <taxon>Colletotrichum acutatum species complex</taxon>
    </lineage>
</organism>
<dbReference type="GeneID" id="85450632"/>
<accession>A0AAJ0AHP6</accession>
<dbReference type="AlphaFoldDB" id="A0AAJ0AHP6"/>
<proteinExistence type="predicted"/>
<dbReference type="RefSeq" id="XP_060427478.1">
    <property type="nucleotide sequence ID" value="XM_060566106.1"/>
</dbReference>
<name>A0AAJ0AHP6_9PEZI</name>
<keyword evidence="2" id="KW-1185">Reference proteome</keyword>